<keyword evidence="2" id="KW-0238">DNA-binding</keyword>
<comment type="caution">
    <text evidence="7">The sequence shown here is derived from an EMBL/GenBank/DDBJ whole genome shotgun (WGS) entry which is preliminary data.</text>
</comment>
<name>A0A853FAR8_9BURK</name>
<proteinExistence type="predicted"/>
<keyword evidence="3" id="KW-0804">Transcription</keyword>
<evidence type="ECO:0000313" key="7">
    <source>
        <dbReference type="EMBL" id="NYT36020.1"/>
    </source>
</evidence>
<dbReference type="InterPro" id="IPR005471">
    <property type="entry name" value="Tscrpt_reg_IclR_N"/>
</dbReference>
<dbReference type="OrthoDB" id="13103at2"/>
<dbReference type="Gene3D" id="3.30.450.40">
    <property type="match status" value="1"/>
</dbReference>
<evidence type="ECO:0000256" key="2">
    <source>
        <dbReference type="ARBA" id="ARBA00023125"/>
    </source>
</evidence>
<dbReference type="Proteomes" id="UP000580517">
    <property type="component" value="Unassembled WGS sequence"/>
</dbReference>
<dbReference type="AlphaFoldDB" id="A0A853FAR8"/>
<gene>
    <name evidence="7" type="ORF">H0A68_03980</name>
</gene>
<dbReference type="PANTHER" id="PTHR30136">
    <property type="entry name" value="HELIX-TURN-HELIX TRANSCRIPTIONAL REGULATOR, ICLR FAMILY"/>
    <property type="match status" value="1"/>
</dbReference>
<evidence type="ECO:0000256" key="3">
    <source>
        <dbReference type="ARBA" id="ARBA00023163"/>
    </source>
</evidence>
<evidence type="ECO:0000259" key="6">
    <source>
        <dbReference type="PROSITE" id="PS51078"/>
    </source>
</evidence>
<evidence type="ECO:0000256" key="1">
    <source>
        <dbReference type="ARBA" id="ARBA00023015"/>
    </source>
</evidence>
<organism evidence="7 8">
    <name type="scientific">Allopusillimonas soli</name>
    <dbReference type="NCBI Taxonomy" id="659016"/>
    <lineage>
        <taxon>Bacteria</taxon>
        <taxon>Pseudomonadati</taxon>
        <taxon>Pseudomonadota</taxon>
        <taxon>Betaproteobacteria</taxon>
        <taxon>Burkholderiales</taxon>
        <taxon>Alcaligenaceae</taxon>
        <taxon>Allopusillimonas</taxon>
    </lineage>
</organism>
<evidence type="ECO:0000313" key="8">
    <source>
        <dbReference type="Proteomes" id="UP000580517"/>
    </source>
</evidence>
<dbReference type="Pfam" id="PF01614">
    <property type="entry name" value="IclR_C"/>
    <property type="match status" value="1"/>
</dbReference>
<dbReference type="InterPro" id="IPR050707">
    <property type="entry name" value="HTH_MetabolicPath_Reg"/>
</dbReference>
<dbReference type="GO" id="GO:0045892">
    <property type="term" value="P:negative regulation of DNA-templated transcription"/>
    <property type="evidence" value="ECO:0007669"/>
    <property type="project" value="TreeGrafter"/>
</dbReference>
<dbReference type="GO" id="GO:0003700">
    <property type="term" value="F:DNA-binding transcription factor activity"/>
    <property type="evidence" value="ECO:0007669"/>
    <property type="project" value="TreeGrafter"/>
</dbReference>
<sequence>MAKRNTAASIDKDDTVRPNPRVASPSGTLARGLAIMDVLLASSQPLSLMEIAARVRLDQSTILRILRVLESEAQVLRLADGKRYMPSPKALRPLPLLHPLEQLRREAAPMLRDMAVRISQTVVLVVYFGLQRVVLDVLQVHGSLSPYYESWLRGPLHASGPGKALLLSMPAQKRREVLGSEPYKAYTEHTLCTWRDFQRNMEEAATLGVISVCDEFYDGLTAMAANFHNDQGRALGCIVVTGHSADLDASERIRVARELANCARLMPFQAASLRQLEQLAGA</sequence>
<dbReference type="Pfam" id="PF09339">
    <property type="entry name" value="HTH_IclR"/>
    <property type="match status" value="1"/>
</dbReference>
<feature type="region of interest" description="Disordered" evidence="4">
    <location>
        <begin position="1"/>
        <end position="24"/>
    </location>
</feature>
<evidence type="ECO:0000256" key="4">
    <source>
        <dbReference type="SAM" id="MobiDB-lite"/>
    </source>
</evidence>
<dbReference type="SUPFAM" id="SSF46785">
    <property type="entry name" value="Winged helix' DNA-binding domain"/>
    <property type="match status" value="1"/>
</dbReference>
<reference evidence="7 8" key="1">
    <citation type="submission" date="2020-07" db="EMBL/GenBank/DDBJ databases">
        <title>Taxonomic revisions and descriptions of new bacterial species based on genomic comparisons in the high-G+C-content subgroup of the family Alcaligenaceae.</title>
        <authorList>
            <person name="Szabo A."/>
            <person name="Felfoldi T."/>
        </authorList>
    </citation>
    <scope>NUCLEOTIDE SEQUENCE [LARGE SCALE GENOMIC DNA]</scope>
    <source>
        <strain evidence="7 8">DSM 25264</strain>
    </source>
</reference>
<dbReference type="InterPro" id="IPR036390">
    <property type="entry name" value="WH_DNA-bd_sf"/>
</dbReference>
<evidence type="ECO:0000259" key="5">
    <source>
        <dbReference type="PROSITE" id="PS51077"/>
    </source>
</evidence>
<dbReference type="PANTHER" id="PTHR30136:SF35">
    <property type="entry name" value="HTH-TYPE TRANSCRIPTIONAL REGULATOR RV1719"/>
    <property type="match status" value="1"/>
</dbReference>
<dbReference type="EMBL" id="JACCEW010000001">
    <property type="protein sequence ID" value="NYT36020.1"/>
    <property type="molecule type" value="Genomic_DNA"/>
</dbReference>
<dbReference type="RefSeq" id="WP_129967938.1">
    <property type="nucleotide sequence ID" value="NZ_JACCEW010000001.1"/>
</dbReference>
<dbReference type="InterPro" id="IPR014757">
    <property type="entry name" value="Tscrpt_reg_IclR_C"/>
</dbReference>
<dbReference type="InterPro" id="IPR036388">
    <property type="entry name" value="WH-like_DNA-bd_sf"/>
</dbReference>
<dbReference type="InterPro" id="IPR029016">
    <property type="entry name" value="GAF-like_dom_sf"/>
</dbReference>
<keyword evidence="8" id="KW-1185">Reference proteome</keyword>
<keyword evidence="1" id="KW-0805">Transcription regulation</keyword>
<accession>A0A853FAR8</accession>
<feature type="domain" description="IclR-ED" evidence="6">
    <location>
        <begin position="89"/>
        <end position="282"/>
    </location>
</feature>
<feature type="domain" description="HTH iclR-type" evidence="5">
    <location>
        <begin position="26"/>
        <end position="88"/>
    </location>
</feature>
<dbReference type="PROSITE" id="PS51077">
    <property type="entry name" value="HTH_ICLR"/>
    <property type="match status" value="1"/>
</dbReference>
<dbReference type="SUPFAM" id="SSF55781">
    <property type="entry name" value="GAF domain-like"/>
    <property type="match status" value="1"/>
</dbReference>
<dbReference type="PROSITE" id="PS51078">
    <property type="entry name" value="ICLR_ED"/>
    <property type="match status" value="1"/>
</dbReference>
<dbReference type="Gene3D" id="1.10.10.10">
    <property type="entry name" value="Winged helix-like DNA-binding domain superfamily/Winged helix DNA-binding domain"/>
    <property type="match status" value="1"/>
</dbReference>
<dbReference type="GO" id="GO:0003677">
    <property type="term" value="F:DNA binding"/>
    <property type="evidence" value="ECO:0007669"/>
    <property type="project" value="UniProtKB-KW"/>
</dbReference>
<protein>
    <submittedName>
        <fullName evidence="7">Helix-turn-helix domain-containing protein</fullName>
    </submittedName>
</protein>